<protein>
    <recommendedName>
        <fullName evidence="3">Zinc-ribbon 15 domain-containing protein</fullName>
    </recommendedName>
</protein>
<evidence type="ECO:0000313" key="2">
    <source>
        <dbReference type="Proteomes" id="UP000509704"/>
    </source>
</evidence>
<dbReference type="Proteomes" id="UP000509704">
    <property type="component" value="Chromosome 1"/>
</dbReference>
<name>A0A7H9AVY1_ZYGMR</name>
<sequence>MDICRRPFKGRNATTQRLLLASEHPSTVACKMSFVCIPIICGVKQWDTPYANDPKLNAIYCPNCHNRSVGPVKRKEFISIWFIPLFPIYWGKQLRCPICNWRQDFKNKAQLEKVLREQQNIA</sequence>
<dbReference type="KEGG" id="zmk:HG535_0A03200"/>
<dbReference type="PANTHER" id="PTHR28139:SF1">
    <property type="entry name" value="UPF0768 PROTEIN YBL029C-A"/>
    <property type="match status" value="1"/>
</dbReference>
<keyword evidence="2" id="KW-1185">Reference proteome</keyword>
<dbReference type="GeneID" id="59234017"/>
<reference evidence="1 2" key="1">
    <citation type="submission" date="2020-07" db="EMBL/GenBank/DDBJ databases">
        <title>The yeast mating-type switching endonuclease HO is a domesticated member of an unorthodox homing genetic element family.</title>
        <authorList>
            <person name="Coughlan A.Y."/>
            <person name="Lombardi L."/>
            <person name="Braun-Galleani S."/>
            <person name="Martos A.R."/>
            <person name="Galeote V."/>
            <person name="Bigey F."/>
            <person name="Dequin S."/>
            <person name="Byrne K.P."/>
            <person name="Wolfe K.H."/>
        </authorList>
    </citation>
    <scope>NUCLEOTIDE SEQUENCE [LARGE SCALE GENOMIC DNA]</scope>
    <source>
        <strain evidence="1 2">NRRL Y-6702</strain>
    </source>
</reference>
<gene>
    <name evidence="1" type="ORF">HG535_0A03200</name>
</gene>
<evidence type="ECO:0008006" key="3">
    <source>
        <dbReference type="Google" id="ProtNLM"/>
    </source>
</evidence>
<dbReference type="EMBL" id="CP058604">
    <property type="protein sequence ID" value="QLG70381.1"/>
    <property type="molecule type" value="Genomic_DNA"/>
</dbReference>
<dbReference type="RefSeq" id="XP_037142109.1">
    <property type="nucleotide sequence ID" value="XM_037286214.1"/>
</dbReference>
<accession>A0A7H9AVY1</accession>
<dbReference type="PANTHER" id="PTHR28139">
    <property type="entry name" value="UPF0768 PROTEIN YBL029C-A"/>
    <property type="match status" value="1"/>
</dbReference>
<dbReference type="AlphaFoldDB" id="A0A7H9AVY1"/>
<proteinExistence type="predicted"/>
<organism evidence="1 2">
    <name type="scientific">Zygotorulaspora mrakii</name>
    <name type="common">Zygosaccharomyces mrakii</name>
    <dbReference type="NCBI Taxonomy" id="42260"/>
    <lineage>
        <taxon>Eukaryota</taxon>
        <taxon>Fungi</taxon>
        <taxon>Dikarya</taxon>
        <taxon>Ascomycota</taxon>
        <taxon>Saccharomycotina</taxon>
        <taxon>Saccharomycetes</taxon>
        <taxon>Saccharomycetales</taxon>
        <taxon>Saccharomycetaceae</taxon>
        <taxon>Zygotorulaspora</taxon>
    </lineage>
</organism>
<evidence type="ECO:0000313" key="1">
    <source>
        <dbReference type="EMBL" id="QLG70381.1"/>
    </source>
</evidence>
<dbReference type="OrthoDB" id="5545479at2759"/>